<feature type="region of interest" description="Disordered" evidence="1">
    <location>
        <begin position="1"/>
        <end position="28"/>
    </location>
</feature>
<proteinExistence type="predicted"/>
<organism evidence="2">
    <name type="scientific">Kuenenia stuttgartiensis</name>
    <dbReference type="NCBI Taxonomy" id="174633"/>
    <lineage>
        <taxon>Bacteria</taxon>
        <taxon>Pseudomonadati</taxon>
        <taxon>Planctomycetota</taxon>
        <taxon>Candidatus Brocadiia</taxon>
        <taxon>Candidatus Brocadiales</taxon>
        <taxon>Candidatus Brocadiaceae</taxon>
        <taxon>Candidatus Kuenenia</taxon>
    </lineage>
</organism>
<sequence>MDGTKQGRNTKHEIRNSKYEIRNKFHNPPLHPRQRGTFCLLCRGLGGGYLGFHQ</sequence>
<gene>
    <name evidence="2" type="ORF">kuste2468</name>
</gene>
<dbReference type="EMBL" id="CT573071">
    <property type="protein sequence ID" value="CAJ73215.1"/>
    <property type="molecule type" value="Genomic_DNA"/>
</dbReference>
<reference evidence="2" key="2">
    <citation type="submission" date="2006-01" db="EMBL/GenBank/DDBJ databases">
        <authorList>
            <person name="Genoscope"/>
        </authorList>
    </citation>
    <scope>NUCLEOTIDE SEQUENCE</scope>
</reference>
<feature type="compositionally biased region" description="Basic and acidic residues" evidence="1">
    <location>
        <begin position="10"/>
        <end position="23"/>
    </location>
</feature>
<accession>Q1Q6K7</accession>
<evidence type="ECO:0000256" key="1">
    <source>
        <dbReference type="SAM" id="MobiDB-lite"/>
    </source>
</evidence>
<name>Q1Q6K7_KUEST</name>
<protein>
    <submittedName>
        <fullName evidence="2">Uncharacterized protein</fullName>
    </submittedName>
</protein>
<dbReference type="AlphaFoldDB" id="Q1Q6K7"/>
<reference evidence="2" key="1">
    <citation type="journal article" date="2006" name="Nature">
        <title>Deciphering the evolution and metabolism of an anammox bacterium from a community genome.</title>
        <authorList>
            <person name="Strous M."/>
            <person name="Pelletier E."/>
            <person name="Mangenot S."/>
            <person name="Rattei T."/>
            <person name="Lehner A."/>
            <person name="Taylor M.W."/>
            <person name="Horn M."/>
            <person name="Daims H."/>
            <person name="Bartol-Mavel D."/>
            <person name="Wincker P."/>
            <person name="Barbe V."/>
            <person name="Fonknechten N."/>
            <person name="Vallenet D."/>
            <person name="Segurens B."/>
            <person name="Schenowitz-Truong C."/>
            <person name="Medigue C."/>
            <person name="Collingro A."/>
            <person name="Snel B."/>
            <person name="Dutilh B.E."/>
            <person name="OpDenCamp H.J.M."/>
            <person name="vanDerDrift C."/>
            <person name="Cirpus I."/>
            <person name="vanDePas-Schoonen K.T."/>
            <person name="Harhangi H.R."/>
            <person name="vanNiftrik L."/>
            <person name="Schmid M."/>
            <person name="Keltjens J."/>
            <person name="vanDeVossenberg J."/>
            <person name="Kartal B."/>
            <person name="Meier H."/>
            <person name="Frishman D."/>
            <person name="Huynen M.A."/>
            <person name="Mewes H."/>
            <person name="Weissenbach J."/>
            <person name="Jetten M.S.M."/>
            <person name="Wagner M."/>
            <person name="LePaslier D."/>
        </authorList>
    </citation>
    <scope>NUCLEOTIDE SEQUENCE</scope>
</reference>
<evidence type="ECO:0000313" key="2">
    <source>
        <dbReference type="EMBL" id="CAJ73215.1"/>
    </source>
</evidence>